<dbReference type="Pfam" id="PF06818">
    <property type="entry name" value="Fez1"/>
    <property type="match status" value="2"/>
</dbReference>
<dbReference type="GeneTree" id="ENSGT00940000158603"/>
<comment type="similarity">
    <text evidence="4">Belongs to the N4BP3 family.</text>
</comment>
<reference evidence="12" key="1">
    <citation type="submission" date="2011-10" db="EMBL/GenBank/DDBJ databases">
        <authorList>
            <consortium name="Soft-shell Turtle Genome Consortium"/>
        </authorList>
    </citation>
    <scope>NUCLEOTIDE SEQUENCE [LARGE SCALE GENOMIC DNA]</scope>
    <source>
        <strain evidence="12">Daiwa-1</strain>
    </source>
</reference>
<dbReference type="GO" id="GO:0031410">
    <property type="term" value="C:cytoplasmic vesicle"/>
    <property type="evidence" value="ECO:0007669"/>
    <property type="project" value="UniProtKB-SubCell"/>
</dbReference>
<evidence type="ECO:0000256" key="10">
    <source>
        <dbReference type="SAM" id="Coils"/>
    </source>
</evidence>
<evidence type="ECO:0000313" key="12">
    <source>
        <dbReference type="Proteomes" id="UP000007267"/>
    </source>
</evidence>
<accession>K7GJY3</accession>
<reference evidence="11" key="4">
    <citation type="submission" date="2025-09" db="UniProtKB">
        <authorList>
            <consortium name="Ensembl"/>
        </authorList>
    </citation>
    <scope>IDENTIFICATION</scope>
</reference>
<evidence type="ECO:0000256" key="1">
    <source>
        <dbReference type="ARBA" id="ARBA00004279"/>
    </source>
</evidence>
<name>K7GJY3_PELSI</name>
<evidence type="ECO:0000313" key="11">
    <source>
        <dbReference type="Ensembl" id="ENSPSIP00000020594.1"/>
    </source>
</evidence>
<dbReference type="PANTHER" id="PTHR32274">
    <property type="entry name" value="NEDD4-BINDING PROTEIN 3"/>
    <property type="match status" value="1"/>
</dbReference>
<dbReference type="Ensembl" id="ENSPSIT00000020691.1">
    <property type="protein sequence ID" value="ENSPSIP00000020594.1"/>
    <property type="gene ID" value="ENSPSIG00000018223.1"/>
</dbReference>
<reference evidence="11" key="3">
    <citation type="submission" date="2025-08" db="UniProtKB">
        <authorList>
            <consortium name="Ensembl"/>
        </authorList>
    </citation>
    <scope>IDENTIFICATION</scope>
</reference>
<evidence type="ECO:0000256" key="4">
    <source>
        <dbReference type="ARBA" id="ARBA00010640"/>
    </source>
</evidence>
<keyword evidence="7 10" id="KW-0175">Coiled coil</keyword>
<evidence type="ECO:0000256" key="2">
    <source>
        <dbReference type="ARBA" id="ARBA00004489"/>
    </source>
</evidence>
<feature type="coiled-coil region" evidence="10">
    <location>
        <begin position="6"/>
        <end position="97"/>
    </location>
</feature>
<gene>
    <name evidence="11" type="primary">N4BP3</name>
</gene>
<dbReference type="InterPro" id="IPR033571">
    <property type="entry name" value="N4BP3"/>
</dbReference>
<sequence length="199" mass="23128">KAQQGKKRLQEELSLQQGQCEELRRRQQWRPGGSPSPHLLQVCQKAAEISLLKQQLRESQEEMAQKLSEIFSLKTQLREAQAEVQAKDSQLAQLGDSPLGDAPMPGCQDFSGCETDDSKCWGLHGESAEPPERQVAWLWAELLRARRQGQLQAVNFELERKTWQEEKEKVLRYQREIQAGYMEMYHRSQALERELRQLR</sequence>
<comment type="subcellular location">
    <subcellularLocation>
        <location evidence="2">Cell projection</location>
        <location evidence="2">Axon</location>
    </subcellularLocation>
    <subcellularLocation>
        <location evidence="1">Cell projection</location>
        <location evidence="1">Dendrite</location>
    </subcellularLocation>
    <subcellularLocation>
        <location evidence="3">Cytoplasmic vesicle</location>
    </subcellularLocation>
</comment>
<organism evidence="11 12">
    <name type="scientific">Pelodiscus sinensis</name>
    <name type="common">Chinese softshell turtle</name>
    <name type="synonym">Trionyx sinensis</name>
    <dbReference type="NCBI Taxonomy" id="13735"/>
    <lineage>
        <taxon>Eukaryota</taxon>
        <taxon>Metazoa</taxon>
        <taxon>Chordata</taxon>
        <taxon>Craniata</taxon>
        <taxon>Vertebrata</taxon>
        <taxon>Euteleostomi</taxon>
        <taxon>Archelosauria</taxon>
        <taxon>Testudinata</taxon>
        <taxon>Testudines</taxon>
        <taxon>Cryptodira</taxon>
        <taxon>Trionychia</taxon>
        <taxon>Trionychidae</taxon>
        <taxon>Pelodiscus</taxon>
    </lineage>
</organism>
<keyword evidence="12" id="KW-1185">Reference proteome</keyword>
<dbReference type="HOGENOM" id="CLU_1237445_0_0_1"/>
<dbReference type="PANTHER" id="PTHR32274:SF1">
    <property type="entry name" value="NEDD4-BINDING PROTEIN 3"/>
    <property type="match status" value="1"/>
</dbReference>
<proteinExistence type="inferred from homology"/>
<evidence type="ECO:0000256" key="9">
    <source>
        <dbReference type="ARBA" id="ARBA00023329"/>
    </source>
</evidence>
<evidence type="ECO:0000256" key="7">
    <source>
        <dbReference type="ARBA" id="ARBA00023054"/>
    </source>
</evidence>
<dbReference type="EMBL" id="AGCU01075730">
    <property type="status" value="NOT_ANNOTATED_CDS"/>
    <property type="molecule type" value="Genomic_DNA"/>
</dbReference>
<dbReference type="GO" id="GO:0030424">
    <property type="term" value="C:axon"/>
    <property type="evidence" value="ECO:0007669"/>
    <property type="project" value="UniProtKB-SubCell"/>
</dbReference>
<keyword evidence="9" id="KW-0968">Cytoplasmic vesicle</keyword>
<evidence type="ECO:0000256" key="6">
    <source>
        <dbReference type="ARBA" id="ARBA00022902"/>
    </source>
</evidence>
<protein>
    <submittedName>
        <fullName evidence="11">NEDD4 binding protein 3</fullName>
    </submittedName>
</protein>
<keyword evidence="8" id="KW-0966">Cell projection</keyword>
<dbReference type="Proteomes" id="UP000007267">
    <property type="component" value="Unassembled WGS sequence"/>
</dbReference>
<evidence type="ECO:0000256" key="3">
    <source>
        <dbReference type="ARBA" id="ARBA00004541"/>
    </source>
</evidence>
<reference evidence="12" key="2">
    <citation type="journal article" date="2013" name="Nat. Genet.">
        <title>The draft genomes of soft-shell turtle and green sea turtle yield insights into the development and evolution of the turtle-specific body plan.</title>
        <authorList>
            <person name="Wang Z."/>
            <person name="Pascual-Anaya J."/>
            <person name="Zadissa A."/>
            <person name="Li W."/>
            <person name="Niimura Y."/>
            <person name="Huang Z."/>
            <person name="Li C."/>
            <person name="White S."/>
            <person name="Xiong Z."/>
            <person name="Fang D."/>
            <person name="Wang B."/>
            <person name="Ming Y."/>
            <person name="Chen Y."/>
            <person name="Zheng Y."/>
            <person name="Kuraku S."/>
            <person name="Pignatelli M."/>
            <person name="Herrero J."/>
            <person name="Beal K."/>
            <person name="Nozawa M."/>
            <person name="Li Q."/>
            <person name="Wang J."/>
            <person name="Zhang H."/>
            <person name="Yu L."/>
            <person name="Shigenobu S."/>
            <person name="Wang J."/>
            <person name="Liu J."/>
            <person name="Flicek P."/>
            <person name="Searle S."/>
            <person name="Wang J."/>
            <person name="Kuratani S."/>
            <person name="Yin Y."/>
            <person name="Aken B."/>
            <person name="Zhang G."/>
            <person name="Irie N."/>
        </authorList>
    </citation>
    <scope>NUCLEOTIDE SEQUENCE [LARGE SCALE GENOMIC DNA]</scope>
    <source>
        <strain evidence="12">Daiwa-1</strain>
    </source>
</reference>
<dbReference type="GO" id="GO:0030425">
    <property type="term" value="C:dendrite"/>
    <property type="evidence" value="ECO:0007669"/>
    <property type="project" value="UniProtKB-SubCell"/>
</dbReference>
<dbReference type="AlphaFoldDB" id="K7GJY3"/>
<dbReference type="EMBL" id="AGCU01075731">
    <property type="status" value="NOT_ANNOTATED_CDS"/>
    <property type="molecule type" value="Genomic_DNA"/>
</dbReference>
<dbReference type="GO" id="GO:0007399">
    <property type="term" value="P:nervous system development"/>
    <property type="evidence" value="ECO:0007669"/>
    <property type="project" value="UniProtKB-KW"/>
</dbReference>
<evidence type="ECO:0000256" key="5">
    <source>
        <dbReference type="ARBA" id="ARBA00022473"/>
    </source>
</evidence>
<keyword evidence="5" id="KW-0217">Developmental protein</keyword>
<evidence type="ECO:0000256" key="8">
    <source>
        <dbReference type="ARBA" id="ARBA00023273"/>
    </source>
</evidence>
<keyword evidence="6" id="KW-0524">Neurogenesis</keyword>